<organism evidence="1 2">
    <name type="scientific">Clostridium felsineum</name>
    <dbReference type="NCBI Taxonomy" id="36839"/>
    <lineage>
        <taxon>Bacteria</taxon>
        <taxon>Bacillati</taxon>
        <taxon>Bacillota</taxon>
        <taxon>Clostridia</taxon>
        <taxon>Eubacteriales</taxon>
        <taxon>Clostridiaceae</taxon>
        <taxon>Clostridium</taxon>
    </lineage>
</organism>
<evidence type="ECO:0000313" key="2">
    <source>
        <dbReference type="Proteomes" id="UP000190951"/>
    </source>
</evidence>
<dbReference type="Gene3D" id="1.10.287.1060">
    <property type="entry name" value="ESAT-6-like"/>
    <property type="match status" value="1"/>
</dbReference>
<dbReference type="STRING" id="84029.CROST_39020"/>
<keyword evidence="2" id="KW-1185">Reference proteome</keyword>
<reference evidence="1 2" key="1">
    <citation type="submission" date="2022-04" db="EMBL/GenBank/DDBJ databases">
        <title>Genome sequence of C. roseum typestrain.</title>
        <authorList>
            <person name="Poehlein A."/>
            <person name="Schoch T."/>
            <person name="Duerre P."/>
            <person name="Daniel R."/>
        </authorList>
    </citation>
    <scope>NUCLEOTIDE SEQUENCE [LARGE SCALE GENOMIC DNA]</scope>
    <source>
        <strain evidence="1 2">DSM 7320</strain>
    </source>
</reference>
<dbReference type="EMBL" id="CP096983">
    <property type="protein sequence ID" value="URZ12823.1"/>
    <property type="molecule type" value="Genomic_DNA"/>
</dbReference>
<evidence type="ECO:0000313" key="1">
    <source>
        <dbReference type="EMBL" id="URZ12823.1"/>
    </source>
</evidence>
<proteinExistence type="predicted"/>
<accession>A0A1S8KYS2</accession>
<dbReference type="Proteomes" id="UP000190951">
    <property type="component" value="Chromosome"/>
</dbReference>
<name>A0A1S8KYS2_9CLOT</name>
<dbReference type="InterPro" id="IPR036689">
    <property type="entry name" value="ESAT-6-like_sf"/>
</dbReference>
<gene>
    <name evidence="1" type="ORF">CROST_035680</name>
</gene>
<dbReference type="AlphaFoldDB" id="A0A1S8KYS2"/>
<dbReference type="RefSeq" id="WP_077832294.1">
    <property type="nucleotide sequence ID" value="NZ_CP096983.1"/>
</dbReference>
<dbReference type="Pfam" id="PF06013">
    <property type="entry name" value="WXG100"/>
    <property type="match status" value="1"/>
</dbReference>
<dbReference type="NCBIfam" id="TIGR03930">
    <property type="entry name" value="WXG100_ESAT6"/>
    <property type="match status" value="1"/>
</dbReference>
<dbReference type="KEGG" id="crw:CROST_035680"/>
<dbReference type="SUPFAM" id="SSF140453">
    <property type="entry name" value="EsxAB dimer-like"/>
    <property type="match status" value="1"/>
</dbReference>
<sequence length="145" mass="15120">MADNADQIQVGTRMMLDLAKKFKDASNTAKNSKGNMQKVTDRLINGWNGKAVKEFENTYKILYQNMNTYSDALDTLSKNLEQIAKAFNDSDTAIANGIKGQGGNGKTSGSADTVKASAAEAGKAAGGVVGKVAGEAAANAIKAEV</sequence>
<protein>
    <submittedName>
        <fullName evidence="1">Uncharacterized protein</fullName>
    </submittedName>
</protein>
<dbReference type="InterPro" id="IPR010310">
    <property type="entry name" value="T7SS_ESAT-6-like"/>
</dbReference>